<proteinExistence type="predicted"/>
<feature type="compositionally biased region" description="Basic and acidic residues" evidence="1">
    <location>
        <begin position="7"/>
        <end position="26"/>
    </location>
</feature>
<comment type="caution">
    <text evidence="2">The sequence shown here is derived from an EMBL/GenBank/DDBJ whole genome shotgun (WGS) entry which is preliminary data.</text>
</comment>
<name>A0A9P6MDQ7_9FUNG</name>
<evidence type="ECO:0000313" key="3">
    <source>
        <dbReference type="Proteomes" id="UP000749646"/>
    </source>
</evidence>
<feature type="non-terminal residue" evidence="2">
    <location>
        <position position="105"/>
    </location>
</feature>
<reference evidence="2" key="1">
    <citation type="journal article" date="2020" name="Fungal Divers.">
        <title>Resolving the Mortierellaceae phylogeny through synthesis of multi-gene phylogenetics and phylogenomics.</title>
        <authorList>
            <person name="Vandepol N."/>
            <person name="Liber J."/>
            <person name="Desiro A."/>
            <person name="Na H."/>
            <person name="Kennedy M."/>
            <person name="Barry K."/>
            <person name="Grigoriev I.V."/>
            <person name="Miller A.N."/>
            <person name="O'Donnell K."/>
            <person name="Stajich J.E."/>
            <person name="Bonito G."/>
        </authorList>
    </citation>
    <scope>NUCLEOTIDE SEQUENCE</scope>
    <source>
        <strain evidence="2">MES-2147</strain>
    </source>
</reference>
<accession>A0A9P6MDQ7</accession>
<dbReference type="EMBL" id="JAAAHW010001752">
    <property type="protein sequence ID" value="KAF9993752.1"/>
    <property type="molecule type" value="Genomic_DNA"/>
</dbReference>
<dbReference type="AlphaFoldDB" id="A0A9P6MDQ7"/>
<feature type="compositionally biased region" description="Acidic residues" evidence="1">
    <location>
        <begin position="70"/>
        <end position="79"/>
    </location>
</feature>
<sequence>MAGSNLHDSDTGFEKMIHPALGDHHHTSQRPPLYVYESPVDYTPSGHYRDDHDMEHCSEQDDIREREHPEDEDEEDDEDMHARKVSRHLSSIDIKDSKPLPVARS</sequence>
<gene>
    <name evidence="2" type="ORF">BGZ65_010687</name>
</gene>
<dbReference type="Proteomes" id="UP000749646">
    <property type="component" value="Unassembled WGS sequence"/>
</dbReference>
<evidence type="ECO:0000256" key="1">
    <source>
        <dbReference type="SAM" id="MobiDB-lite"/>
    </source>
</evidence>
<keyword evidence="3" id="KW-1185">Reference proteome</keyword>
<protein>
    <submittedName>
        <fullName evidence="2">Uncharacterized protein</fullName>
    </submittedName>
</protein>
<feature type="compositionally biased region" description="Basic and acidic residues" evidence="1">
    <location>
        <begin position="47"/>
        <end position="69"/>
    </location>
</feature>
<evidence type="ECO:0000313" key="2">
    <source>
        <dbReference type="EMBL" id="KAF9993752.1"/>
    </source>
</evidence>
<organism evidence="2 3">
    <name type="scientific">Modicella reniformis</name>
    <dbReference type="NCBI Taxonomy" id="1440133"/>
    <lineage>
        <taxon>Eukaryota</taxon>
        <taxon>Fungi</taxon>
        <taxon>Fungi incertae sedis</taxon>
        <taxon>Mucoromycota</taxon>
        <taxon>Mortierellomycotina</taxon>
        <taxon>Mortierellomycetes</taxon>
        <taxon>Mortierellales</taxon>
        <taxon>Mortierellaceae</taxon>
        <taxon>Modicella</taxon>
    </lineage>
</organism>
<feature type="region of interest" description="Disordered" evidence="1">
    <location>
        <begin position="1"/>
        <end position="105"/>
    </location>
</feature>